<dbReference type="Proteomes" id="UP000325517">
    <property type="component" value="Chromosome"/>
</dbReference>
<keyword evidence="3" id="KW-1185">Reference proteome</keyword>
<keyword evidence="1" id="KW-0472">Membrane</keyword>
<gene>
    <name evidence="2" type="ORF">PB01_10255</name>
</gene>
<reference evidence="2 3" key="1">
    <citation type="submission" date="2018-07" db="EMBL/GenBank/DDBJ databases">
        <title>Complete genome sequence of Psychrobacillus sp. PB01, isolated from iceberg, and comparative genome analysis of Psychrobacillus strains.</title>
        <authorList>
            <person name="Lee P.C."/>
        </authorList>
    </citation>
    <scope>NUCLEOTIDE SEQUENCE [LARGE SCALE GENOMIC DNA]</scope>
    <source>
        <strain evidence="2 3">PB01</strain>
    </source>
</reference>
<feature type="transmembrane region" description="Helical" evidence="1">
    <location>
        <begin position="72"/>
        <end position="91"/>
    </location>
</feature>
<sequence length="118" mass="13990">MYLTLIAIFIAAISFFLDFYPGGYSLQYENQDKITLVKKFFLQKEKFVIEATTENELKVALLKHEVNFVKSLWFMSLCVFLIFINSLALYYHLKYKQAFLLVLTFFILLIPIDTYVFI</sequence>
<feature type="transmembrane region" description="Helical" evidence="1">
    <location>
        <begin position="98"/>
        <end position="117"/>
    </location>
</feature>
<dbReference type="KEGG" id="psyo:PB01_10255"/>
<evidence type="ECO:0000313" key="2">
    <source>
        <dbReference type="EMBL" id="QFF99181.1"/>
    </source>
</evidence>
<accession>A0A5J6SML6</accession>
<name>A0A5J6SML6_9BACI</name>
<proteinExistence type="predicted"/>
<dbReference type="AlphaFoldDB" id="A0A5J6SML6"/>
<dbReference type="EMBL" id="CP031223">
    <property type="protein sequence ID" value="QFF99181.1"/>
    <property type="molecule type" value="Genomic_DNA"/>
</dbReference>
<evidence type="ECO:0000256" key="1">
    <source>
        <dbReference type="SAM" id="Phobius"/>
    </source>
</evidence>
<organism evidence="2 3">
    <name type="scientific">Psychrobacillus glaciei</name>
    <dbReference type="NCBI Taxonomy" id="2283160"/>
    <lineage>
        <taxon>Bacteria</taxon>
        <taxon>Bacillati</taxon>
        <taxon>Bacillota</taxon>
        <taxon>Bacilli</taxon>
        <taxon>Bacillales</taxon>
        <taxon>Bacillaceae</taxon>
        <taxon>Psychrobacillus</taxon>
    </lineage>
</organism>
<keyword evidence="1" id="KW-0812">Transmembrane</keyword>
<protein>
    <submittedName>
        <fullName evidence="2">Uncharacterized protein</fullName>
    </submittedName>
</protein>
<evidence type="ECO:0000313" key="3">
    <source>
        <dbReference type="Proteomes" id="UP000325517"/>
    </source>
</evidence>
<keyword evidence="1" id="KW-1133">Transmembrane helix</keyword>